<evidence type="ECO:0000313" key="2">
    <source>
        <dbReference type="EMBL" id="OMG88982.1"/>
    </source>
</evidence>
<organism evidence="2 3">
    <name type="scientific">Alcaligenes xylosoxydans xylosoxydans</name>
    <name type="common">Achromobacter xylosoxidans</name>
    <dbReference type="NCBI Taxonomy" id="85698"/>
    <lineage>
        <taxon>Bacteria</taxon>
        <taxon>Pseudomonadati</taxon>
        <taxon>Pseudomonadota</taxon>
        <taxon>Betaproteobacteria</taxon>
        <taxon>Burkholderiales</taxon>
        <taxon>Alcaligenaceae</taxon>
        <taxon>Achromobacter</taxon>
    </lineage>
</organism>
<proteinExistence type="predicted"/>
<evidence type="ECO:0000259" key="1">
    <source>
        <dbReference type="Pfam" id="PF18734"/>
    </source>
</evidence>
<comment type="caution">
    <text evidence="2">The sequence shown here is derived from an EMBL/GenBank/DDBJ whole genome shotgun (WGS) entry which is preliminary data.</text>
</comment>
<reference evidence="2 3" key="1">
    <citation type="submission" date="2016-09" db="EMBL/GenBank/DDBJ databases">
        <title>Phylogenomics of Achromobacter.</title>
        <authorList>
            <person name="Jeukens J."/>
            <person name="Freschi L."/>
            <person name="Vincent A.T."/>
            <person name="Emond-Rheault J.-G."/>
            <person name="Kukavica-Ibrulj I."/>
            <person name="Charette S.J."/>
            <person name="Levesque R.C."/>
        </authorList>
    </citation>
    <scope>NUCLEOTIDE SEQUENCE [LARGE SCALE GENOMIC DNA]</scope>
    <source>
        <strain evidence="2 3">AUS488</strain>
    </source>
</reference>
<dbReference type="EMBL" id="MJMN01000012">
    <property type="protein sequence ID" value="OMG88982.1"/>
    <property type="molecule type" value="Genomic_DNA"/>
</dbReference>
<dbReference type="InterPro" id="IPR040704">
    <property type="entry name" value="HEPN_AbiU2"/>
</dbReference>
<dbReference type="Pfam" id="PF18734">
    <property type="entry name" value="HEPN_AbiU2"/>
    <property type="match status" value="1"/>
</dbReference>
<gene>
    <name evidence="2" type="ORF">BIZ92_24870</name>
</gene>
<sequence>MQHWEYSDFFYATSPGYFTLFVLALSKMFDRDPRSAGFQSLRTALEQEGKPEVAAQIEAALTPLRPKVKRIMEIRSQSVVHNSFGLSRDDIYKANGITIDEIRDLVDATCQCISRVAAALDIQGHALASERTANATLRMLAGLKASLQHTRD</sequence>
<name>A0A1R1JUN3_ALCXX</name>
<protein>
    <recommendedName>
        <fullName evidence="1">HEPN AbiU2-like domain-containing protein</fullName>
    </recommendedName>
</protein>
<dbReference type="AlphaFoldDB" id="A0A1R1JUN3"/>
<dbReference type="Proteomes" id="UP000187251">
    <property type="component" value="Unassembled WGS sequence"/>
</dbReference>
<feature type="domain" description="HEPN AbiU2-like" evidence="1">
    <location>
        <begin position="6"/>
        <end position="120"/>
    </location>
</feature>
<accession>A0A1R1JUN3</accession>
<evidence type="ECO:0000313" key="3">
    <source>
        <dbReference type="Proteomes" id="UP000187251"/>
    </source>
</evidence>